<feature type="transmembrane region" description="Helical" evidence="7">
    <location>
        <begin position="6"/>
        <end position="26"/>
    </location>
</feature>
<dbReference type="InterPro" id="IPR018076">
    <property type="entry name" value="T2SS_GspF_dom"/>
</dbReference>
<dbReference type="PANTHER" id="PTHR35007">
    <property type="entry name" value="INTEGRAL MEMBRANE PROTEIN-RELATED"/>
    <property type="match status" value="1"/>
</dbReference>
<evidence type="ECO:0000259" key="8">
    <source>
        <dbReference type="Pfam" id="PF00482"/>
    </source>
</evidence>
<evidence type="ECO:0000256" key="6">
    <source>
        <dbReference type="SAM" id="MobiDB-lite"/>
    </source>
</evidence>
<dbReference type="InterPro" id="IPR042094">
    <property type="entry name" value="T2SS_GspF_sf"/>
</dbReference>
<feature type="region of interest" description="Disordered" evidence="6">
    <location>
        <begin position="286"/>
        <end position="308"/>
    </location>
</feature>
<evidence type="ECO:0000256" key="1">
    <source>
        <dbReference type="ARBA" id="ARBA00004651"/>
    </source>
</evidence>
<organism evidence="9 10">
    <name type="scientific">Phytohabitans aurantiacus</name>
    <dbReference type="NCBI Taxonomy" id="3016789"/>
    <lineage>
        <taxon>Bacteria</taxon>
        <taxon>Bacillati</taxon>
        <taxon>Actinomycetota</taxon>
        <taxon>Actinomycetes</taxon>
        <taxon>Micromonosporales</taxon>
        <taxon>Micromonosporaceae</taxon>
    </lineage>
</organism>
<dbReference type="EMBL" id="BSDI01000038">
    <property type="protein sequence ID" value="GLI00890.1"/>
    <property type="molecule type" value="Genomic_DNA"/>
</dbReference>
<dbReference type="Gene3D" id="1.20.81.30">
    <property type="entry name" value="Type II secretion system (T2SS), domain F"/>
    <property type="match status" value="1"/>
</dbReference>
<accession>A0ABQ5R4M9</accession>
<evidence type="ECO:0000313" key="9">
    <source>
        <dbReference type="EMBL" id="GLI00890.1"/>
    </source>
</evidence>
<evidence type="ECO:0000256" key="3">
    <source>
        <dbReference type="ARBA" id="ARBA00022692"/>
    </source>
</evidence>
<evidence type="ECO:0000256" key="5">
    <source>
        <dbReference type="ARBA" id="ARBA00023136"/>
    </source>
</evidence>
<evidence type="ECO:0000313" key="10">
    <source>
        <dbReference type="Proteomes" id="UP001144280"/>
    </source>
</evidence>
<comment type="subcellular location">
    <subcellularLocation>
        <location evidence="1">Cell membrane</location>
        <topology evidence="1">Multi-pass membrane protein</topology>
    </subcellularLocation>
</comment>
<feature type="transmembrane region" description="Helical" evidence="7">
    <location>
        <begin position="254"/>
        <end position="274"/>
    </location>
</feature>
<evidence type="ECO:0000256" key="4">
    <source>
        <dbReference type="ARBA" id="ARBA00022989"/>
    </source>
</evidence>
<keyword evidence="3 7" id="KW-0812">Transmembrane</keyword>
<reference evidence="9" key="1">
    <citation type="submission" date="2022-12" db="EMBL/GenBank/DDBJ databases">
        <title>New Phytohabitans aurantiacus sp. RD004123 nov., an actinomycete isolated from soil.</title>
        <authorList>
            <person name="Triningsih D.W."/>
            <person name="Harunari E."/>
            <person name="Igarashi Y."/>
        </authorList>
    </citation>
    <scope>NUCLEOTIDE SEQUENCE</scope>
    <source>
        <strain evidence="9">RD004123</strain>
    </source>
</reference>
<name>A0ABQ5R4M9_9ACTN</name>
<feature type="transmembrane region" description="Helical" evidence="7">
    <location>
        <begin position="82"/>
        <end position="101"/>
    </location>
</feature>
<sequence length="308" mass="32462">MSPAAIAALAAAALAAGVLLIVTGLVGTRRPAAPPAATPSRLAAIVGIGVSSRQRRSRQALIALAVAATAGVWLLTGWPVGGLIAGLAVLGMPWLFTVGSAERQMIDRLEAVETWTRRLKDLVRTGHGLISAIVTSARTAPPGIVDEVAELAAELQTGTDPQRALDRFADQLADFKADEVIAALKLHAGDRGQRLSDVLDSVAGAAAKEVVMRRGVAAKRAEPRFVTRFMTALIAIVLIVMFSNGAYAQPYGDVVGQLVLFAATLLLVGMLVWIRRLTQPPQRRRFLGSADDAHNGPVATPPQEVMLR</sequence>
<feature type="transmembrane region" description="Helical" evidence="7">
    <location>
        <begin position="229"/>
        <end position="248"/>
    </location>
</feature>
<keyword evidence="10" id="KW-1185">Reference proteome</keyword>
<feature type="domain" description="Type II secretion system protein GspF" evidence="8">
    <location>
        <begin position="115"/>
        <end position="241"/>
    </location>
</feature>
<dbReference type="Pfam" id="PF00482">
    <property type="entry name" value="T2SSF"/>
    <property type="match status" value="1"/>
</dbReference>
<keyword evidence="4 7" id="KW-1133">Transmembrane helix</keyword>
<feature type="transmembrane region" description="Helical" evidence="7">
    <location>
        <begin position="60"/>
        <end position="76"/>
    </location>
</feature>
<proteinExistence type="predicted"/>
<keyword evidence="2" id="KW-1003">Cell membrane</keyword>
<evidence type="ECO:0000256" key="7">
    <source>
        <dbReference type="SAM" id="Phobius"/>
    </source>
</evidence>
<keyword evidence="5 7" id="KW-0472">Membrane</keyword>
<dbReference type="PANTHER" id="PTHR35007:SF3">
    <property type="entry name" value="POSSIBLE CONSERVED ALANINE RICH MEMBRANE PROTEIN"/>
    <property type="match status" value="1"/>
</dbReference>
<dbReference type="RefSeq" id="WP_281901510.1">
    <property type="nucleotide sequence ID" value="NZ_BSDI01000038.1"/>
</dbReference>
<comment type="caution">
    <text evidence="9">The sequence shown here is derived from an EMBL/GenBank/DDBJ whole genome shotgun (WGS) entry which is preliminary data.</text>
</comment>
<dbReference type="Proteomes" id="UP001144280">
    <property type="component" value="Unassembled WGS sequence"/>
</dbReference>
<gene>
    <name evidence="9" type="ORF">Pa4123_61660</name>
</gene>
<protein>
    <submittedName>
        <fullName evidence="9">Type II secretion system protein</fullName>
    </submittedName>
</protein>
<evidence type="ECO:0000256" key="2">
    <source>
        <dbReference type="ARBA" id="ARBA00022475"/>
    </source>
</evidence>